<sequence>METIRAYRPHHTMRQLIIDNNMVLMAISRFDIAFGFGDMSVAETCRANGVHVDTFLAVCNLISGKDFSADSLSLPSLTSYLRHAHSYILDFTLPKIRHNLIDAINYSDTDEVAFQLIRFFDDYVKEVTRHMDYENDFIFAYVDKLLGGQISDDFNIARFSTSHGHMATKLQELKDIFIYHYKQHDNSRLSAVLFDIITCERDLMSHFEVEKQLLTPAISHMEDALRLQMLDSGSDEASTAMPDEDPQLALLSDRERDILTCVARGMANKEIADHLCLSVHTVTTHRRNICSKLSIHSPAGLTIFAILHHLVDPSEVELS</sequence>
<dbReference type="InterPro" id="IPR012312">
    <property type="entry name" value="Hemerythrin-like"/>
</dbReference>
<reference evidence="4" key="1">
    <citation type="journal article" date="2021" name="PeerJ">
        <title>Extensive microbial diversity within the chicken gut microbiome revealed by metagenomics and culture.</title>
        <authorList>
            <person name="Gilroy R."/>
            <person name="Ravi A."/>
            <person name="Getino M."/>
            <person name="Pursley I."/>
            <person name="Horton D.L."/>
            <person name="Alikhan N.F."/>
            <person name="Baker D."/>
            <person name="Gharbi K."/>
            <person name="Hall N."/>
            <person name="Watson M."/>
            <person name="Adriaenssens E.M."/>
            <person name="Foster-Nyarko E."/>
            <person name="Jarju S."/>
            <person name="Secka A."/>
            <person name="Antonio M."/>
            <person name="Oren A."/>
            <person name="Chaudhuri R.R."/>
            <person name="La Ragione R."/>
            <person name="Hildebrand F."/>
            <person name="Pallen M.J."/>
        </authorList>
    </citation>
    <scope>NUCLEOTIDE SEQUENCE</scope>
    <source>
        <strain evidence="4">4100</strain>
    </source>
</reference>
<proteinExistence type="predicted"/>
<dbReference type="PROSITE" id="PS00622">
    <property type="entry name" value="HTH_LUXR_1"/>
    <property type="match status" value="1"/>
</dbReference>
<keyword evidence="1" id="KW-0805">Transcription regulation</keyword>
<dbReference type="SMART" id="SM00421">
    <property type="entry name" value="HTH_LUXR"/>
    <property type="match status" value="1"/>
</dbReference>
<gene>
    <name evidence="4" type="ORF">K8V47_01540</name>
</gene>
<keyword evidence="2" id="KW-0238">DNA-binding</keyword>
<dbReference type="GO" id="GO:0006355">
    <property type="term" value="P:regulation of DNA-templated transcription"/>
    <property type="evidence" value="ECO:0007669"/>
    <property type="project" value="InterPro"/>
</dbReference>
<dbReference type="EMBL" id="DYXT01000013">
    <property type="protein sequence ID" value="HJE38436.1"/>
    <property type="molecule type" value="Genomic_DNA"/>
</dbReference>
<dbReference type="SUPFAM" id="SSF46894">
    <property type="entry name" value="C-terminal effector domain of the bipartite response regulators"/>
    <property type="match status" value="1"/>
</dbReference>
<evidence type="ECO:0000256" key="1">
    <source>
        <dbReference type="ARBA" id="ARBA00023015"/>
    </source>
</evidence>
<evidence type="ECO:0000313" key="5">
    <source>
        <dbReference type="Proteomes" id="UP000711407"/>
    </source>
</evidence>
<evidence type="ECO:0000256" key="3">
    <source>
        <dbReference type="ARBA" id="ARBA00023163"/>
    </source>
</evidence>
<name>A0A4V1LA84_9BACT</name>
<dbReference type="PROSITE" id="PS50043">
    <property type="entry name" value="HTH_LUXR_2"/>
    <property type="match status" value="1"/>
</dbReference>
<reference evidence="4" key="2">
    <citation type="submission" date="2021-09" db="EMBL/GenBank/DDBJ databases">
        <authorList>
            <person name="Gilroy R."/>
        </authorList>
    </citation>
    <scope>NUCLEOTIDE SEQUENCE</scope>
    <source>
        <strain evidence="4">4100</strain>
    </source>
</reference>
<dbReference type="InterPro" id="IPR000792">
    <property type="entry name" value="Tscrpt_reg_LuxR_C"/>
</dbReference>
<dbReference type="Proteomes" id="UP000711407">
    <property type="component" value="Unassembled WGS sequence"/>
</dbReference>
<protein>
    <submittedName>
        <fullName evidence="4">Helix-turn-helix transcriptional regulator</fullName>
    </submittedName>
</protein>
<dbReference type="AlphaFoldDB" id="A0A4V1LA84"/>
<dbReference type="PANTHER" id="PTHR44688">
    <property type="entry name" value="DNA-BINDING TRANSCRIPTIONAL ACTIVATOR DEVR_DOSR"/>
    <property type="match status" value="1"/>
</dbReference>
<evidence type="ECO:0000256" key="2">
    <source>
        <dbReference type="ARBA" id="ARBA00023125"/>
    </source>
</evidence>
<dbReference type="PANTHER" id="PTHR44688:SF16">
    <property type="entry name" value="DNA-BINDING TRANSCRIPTIONAL ACTIVATOR DEVR_DOSR"/>
    <property type="match status" value="1"/>
</dbReference>
<dbReference type="GO" id="GO:0003677">
    <property type="term" value="F:DNA binding"/>
    <property type="evidence" value="ECO:0007669"/>
    <property type="project" value="UniProtKB-KW"/>
</dbReference>
<dbReference type="Pfam" id="PF00196">
    <property type="entry name" value="GerE"/>
    <property type="match status" value="1"/>
</dbReference>
<organism evidence="4 5">
    <name type="scientific">Candidatus Amulumruptor caecigallinarius</name>
    <dbReference type="NCBI Taxonomy" id="2109911"/>
    <lineage>
        <taxon>Bacteria</taxon>
        <taxon>Pseudomonadati</taxon>
        <taxon>Bacteroidota</taxon>
        <taxon>Bacteroidia</taxon>
        <taxon>Bacteroidales</taxon>
        <taxon>Muribaculaceae</taxon>
        <taxon>Candidatus Amulumruptor</taxon>
    </lineage>
</organism>
<dbReference type="InterPro" id="IPR016032">
    <property type="entry name" value="Sig_transdc_resp-reg_C-effctor"/>
</dbReference>
<dbReference type="Pfam" id="PF01814">
    <property type="entry name" value="Hemerythrin"/>
    <property type="match status" value="1"/>
</dbReference>
<dbReference type="PRINTS" id="PR00038">
    <property type="entry name" value="HTHLUXR"/>
</dbReference>
<comment type="caution">
    <text evidence="4">The sequence shown here is derived from an EMBL/GenBank/DDBJ whole genome shotgun (WGS) entry which is preliminary data.</text>
</comment>
<dbReference type="CDD" id="cd06170">
    <property type="entry name" value="LuxR_C_like"/>
    <property type="match status" value="1"/>
</dbReference>
<accession>A0A4V1LA84</accession>
<keyword evidence="3" id="KW-0804">Transcription</keyword>
<evidence type="ECO:0000313" key="4">
    <source>
        <dbReference type="EMBL" id="HJE38436.1"/>
    </source>
</evidence>
<dbReference type="Gene3D" id="1.10.10.10">
    <property type="entry name" value="Winged helix-like DNA-binding domain superfamily/Winged helix DNA-binding domain"/>
    <property type="match status" value="1"/>
</dbReference>
<dbReference type="InterPro" id="IPR036388">
    <property type="entry name" value="WH-like_DNA-bd_sf"/>
</dbReference>